<evidence type="ECO:0000313" key="2">
    <source>
        <dbReference type="EMBL" id="KKN70702.1"/>
    </source>
</evidence>
<dbReference type="GO" id="GO:0000731">
    <property type="term" value="P:DNA synthesis involved in DNA repair"/>
    <property type="evidence" value="ECO:0007669"/>
    <property type="project" value="TreeGrafter"/>
</dbReference>
<dbReference type="AlphaFoldDB" id="A0A0F9T6X9"/>
<dbReference type="GO" id="GO:0006302">
    <property type="term" value="P:double-strand break repair"/>
    <property type="evidence" value="ECO:0007669"/>
    <property type="project" value="InterPro"/>
</dbReference>
<dbReference type="PANTHER" id="PTHR32182:SF0">
    <property type="entry name" value="DNA REPLICATION AND REPAIR PROTEIN RECF"/>
    <property type="match status" value="1"/>
</dbReference>
<dbReference type="PANTHER" id="PTHR32182">
    <property type="entry name" value="DNA REPLICATION AND REPAIR PROTEIN RECF"/>
    <property type="match status" value="1"/>
</dbReference>
<accession>A0A0F9T6X9</accession>
<gene>
    <name evidence="2" type="ORF">LCGC14_0428570</name>
</gene>
<dbReference type="InterPro" id="IPR027417">
    <property type="entry name" value="P-loop_NTPase"/>
</dbReference>
<dbReference type="EMBL" id="LAZR01000399">
    <property type="protein sequence ID" value="KKN70702.1"/>
    <property type="molecule type" value="Genomic_DNA"/>
</dbReference>
<protein>
    <recommendedName>
        <fullName evidence="1">Rad50/SbcC-type AAA domain-containing protein</fullName>
    </recommendedName>
</protein>
<dbReference type="SUPFAM" id="SSF52540">
    <property type="entry name" value="P-loop containing nucleoside triphosphate hydrolases"/>
    <property type="match status" value="1"/>
</dbReference>
<feature type="domain" description="Rad50/SbcC-type AAA" evidence="1">
    <location>
        <begin position="6"/>
        <end position="283"/>
    </location>
</feature>
<dbReference type="Pfam" id="PF13476">
    <property type="entry name" value="AAA_23"/>
    <property type="match status" value="1"/>
</dbReference>
<name>A0A0F9T6X9_9ZZZZ</name>
<organism evidence="2">
    <name type="scientific">marine sediment metagenome</name>
    <dbReference type="NCBI Taxonomy" id="412755"/>
    <lineage>
        <taxon>unclassified sequences</taxon>
        <taxon>metagenomes</taxon>
        <taxon>ecological metagenomes</taxon>
    </lineage>
</organism>
<comment type="caution">
    <text evidence="2">The sequence shown here is derived from an EMBL/GenBank/DDBJ whole genome shotgun (WGS) entry which is preliminary data.</text>
</comment>
<proteinExistence type="predicted"/>
<reference evidence="2" key="1">
    <citation type="journal article" date="2015" name="Nature">
        <title>Complex archaea that bridge the gap between prokaryotes and eukaryotes.</title>
        <authorList>
            <person name="Spang A."/>
            <person name="Saw J.H."/>
            <person name="Jorgensen S.L."/>
            <person name="Zaremba-Niedzwiedzka K."/>
            <person name="Martijn J."/>
            <person name="Lind A.E."/>
            <person name="van Eijk R."/>
            <person name="Schleper C."/>
            <person name="Guy L."/>
            <person name="Ettema T.J."/>
        </authorList>
    </citation>
    <scope>NUCLEOTIDE SEQUENCE</scope>
</reference>
<dbReference type="InterPro" id="IPR038729">
    <property type="entry name" value="Rad50/SbcC_AAA"/>
</dbReference>
<evidence type="ECO:0000259" key="1">
    <source>
        <dbReference type="Pfam" id="PF13476"/>
    </source>
</evidence>
<sequence length="617" mass="67817">MRITGIYIKDFGNHRETIIDLKHALSIFRGPNESGKTVIRDAVQWAFTGMCRGMEKRKDEPNLIRHGAKQAEVRVNFEHDVGYEITRTVSASAQALILQKEGKVKATGIKDAQAAIYEVLQVSEALLANLFDAFELSRLASKDRKKIIQALFTSDSPDVLEKYLVDNGHSGLAKATVNGTGSTHMDLILAAYESKGIEGASAYAVDQRILAKRELRELVDPEAPEGKGMTDAEMEGALKEFRTVQASRDELAGPVLNAAKEAAEPDQIPRIKDKINALQKEIKPDGELANIADNAALRLKKAQETDAKAVAEQQTDGESPALIAHMNALSVLTVTGNEASKKTIVWLEGEIAKIEADQPTAAKPKKYEPLAPEAQQVYDAAAKTHADNKVLENQVQALKASIESEKAIMAKTAEKGWGWTPEKVQNEISKLDTQLEALRKKCSASDLITDYEKRKAEVVKKRGFLHKKIVNWDSACKVLDPKHEALAALFSSGKERFDNQFKQITKEMGLETYLADDYTFRSTGFGQADSCGWLSKSRQFRVGAALLIAICEQIGFHTVILDEGDILYDKSKTDMTNALRGVQASGLNAMLFTSGKAEAQEIDDDTHIYAVEEGQVI</sequence>
<dbReference type="Gene3D" id="3.40.50.300">
    <property type="entry name" value="P-loop containing nucleotide triphosphate hydrolases"/>
    <property type="match status" value="2"/>
</dbReference>
<dbReference type="GO" id="GO:0016887">
    <property type="term" value="F:ATP hydrolysis activity"/>
    <property type="evidence" value="ECO:0007669"/>
    <property type="project" value="InterPro"/>
</dbReference>